<keyword evidence="3" id="KW-1185">Reference proteome</keyword>
<dbReference type="AlphaFoldDB" id="A0A067MX05"/>
<evidence type="ECO:0000313" key="3">
    <source>
        <dbReference type="Proteomes" id="UP000027195"/>
    </source>
</evidence>
<dbReference type="HOGENOM" id="CLU_039312_0_0_1"/>
<evidence type="ECO:0000313" key="2">
    <source>
        <dbReference type="EMBL" id="KDQ20268.1"/>
    </source>
</evidence>
<accession>A0A067MX05</accession>
<organism evidence="2 3">
    <name type="scientific">Botryobasidium botryosum (strain FD-172 SS1)</name>
    <dbReference type="NCBI Taxonomy" id="930990"/>
    <lineage>
        <taxon>Eukaryota</taxon>
        <taxon>Fungi</taxon>
        <taxon>Dikarya</taxon>
        <taxon>Basidiomycota</taxon>
        <taxon>Agaricomycotina</taxon>
        <taxon>Agaricomycetes</taxon>
        <taxon>Cantharellales</taxon>
        <taxon>Botryobasidiaceae</taxon>
        <taxon>Botryobasidium</taxon>
    </lineage>
</organism>
<gene>
    <name evidence="2" type="ORF">BOTBODRAFT_170265</name>
</gene>
<protein>
    <submittedName>
        <fullName evidence="2">Uncharacterized protein</fullName>
    </submittedName>
</protein>
<name>A0A067MX05_BOTB1</name>
<feature type="compositionally biased region" description="Basic and acidic residues" evidence="1">
    <location>
        <begin position="90"/>
        <end position="100"/>
    </location>
</feature>
<dbReference type="EMBL" id="KL198018">
    <property type="protein sequence ID" value="KDQ20268.1"/>
    <property type="molecule type" value="Genomic_DNA"/>
</dbReference>
<dbReference type="InParanoid" id="A0A067MX05"/>
<feature type="compositionally biased region" description="Low complexity" evidence="1">
    <location>
        <begin position="321"/>
        <end position="338"/>
    </location>
</feature>
<feature type="compositionally biased region" description="Basic and acidic residues" evidence="1">
    <location>
        <begin position="35"/>
        <end position="45"/>
    </location>
</feature>
<feature type="region of interest" description="Disordered" evidence="1">
    <location>
        <begin position="321"/>
        <end position="354"/>
    </location>
</feature>
<dbReference type="Proteomes" id="UP000027195">
    <property type="component" value="Unassembled WGS sequence"/>
</dbReference>
<feature type="compositionally biased region" description="Polar residues" evidence="1">
    <location>
        <begin position="14"/>
        <end position="28"/>
    </location>
</feature>
<proteinExistence type="predicted"/>
<feature type="compositionally biased region" description="Basic and acidic residues" evidence="1">
    <location>
        <begin position="345"/>
        <end position="354"/>
    </location>
</feature>
<feature type="region of interest" description="Disordered" evidence="1">
    <location>
        <begin position="1"/>
        <end position="103"/>
    </location>
</feature>
<evidence type="ECO:0000256" key="1">
    <source>
        <dbReference type="SAM" id="MobiDB-lite"/>
    </source>
</evidence>
<feature type="compositionally biased region" description="Polar residues" evidence="1">
    <location>
        <begin position="71"/>
        <end position="80"/>
    </location>
</feature>
<reference evidence="3" key="1">
    <citation type="journal article" date="2014" name="Proc. Natl. Acad. Sci. U.S.A.">
        <title>Extensive sampling of basidiomycete genomes demonstrates inadequacy of the white-rot/brown-rot paradigm for wood decay fungi.</title>
        <authorList>
            <person name="Riley R."/>
            <person name="Salamov A.A."/>
            <person name="Brown D.W."/>
            <person name="Nagy L.G."/>
            <person name="Floudas D."/>
            <person name="Held B.W."/>
            <person name="Levasseur A."/>
            <person name="Lombard V."/>
            <person name="Morin E."/>
            <person name="Otillar R."/>
            <person name="Lindquist E.A."/>
            <person name="Sun H."/>
            <person name="LaButti K.M."/>
            <person name="Schmutz J."/>
            <person name="Jabbour D."/>
            <person name="Luo H."/>
            <person name="Baker S.E."/>
            <person name="Pisabarro A.G."/>
            <person name="Walton J.D."/>
            <person name="Blanchette R.A."/>
            <person name="Henrissat B."/>
            <person name="Martin F."/>
            <person name="Cullen D."/>
            <person name="Hibbett D.S."/>
            <person name="Grigoriev I.V."/>
        </authorList>
    </citation>
    <scope>NUCLEOTIDE SEQUENCE [LARGE SCALE GENOMIC DNA]</scope>
    <source>
        <strain evidence="3">FD-172 SS1</strain>
    </source>
</reference>
<sequence length="525" mass="57806">MSTAPNTPRPYRGTPSSLEQFASAAKQNASRRRRESTTKTPERRRASTSQIPSKRVQAHSSRTRAPLGDRSNAQESSSFGRTARRRATAAKRERREEHAKKLPKARVSLPMPVAPRAYDDDGYCQGAERSSECGLEESIESLDLPADLTPVDKETIETALAPEEVEAEVAARPIVRTVYLAAQENVAAVFIFVQSPTLGSIHGALYDDELSGDINLLTVPETALWEAQCQIKEAREAEQEQELLRAFFAEVRRQEEIRRREELERIKSRIKAKVAADTVVEEKSTPLVTSLSGLSTEELKERRQRRMEELRAAFEAEMAEKAAAGSVQSQAESESSAVEIEESAEDKPEGYEVDSTELKQDLELASTTLPSPPSIPSALIQTPIAAALTEPLSSEAQRELPPSRQFQKMAPRARHAFASDMPSILAVLFPLECTAERDNDEGAAKIISMPEVSSTDIAESGEEAIVVEAQSVEVDTQVEPEVEADAEESPKRKGSLRKVAKAFSKLRKGAKRDLERLGSAFSRLV</sequence>